<protein>
    <recommendedName>
        <fullName evidence="3">Replicative helicase inhibitor G39P N-terminal domain-containing protein</fullName>
    </recommendedName>
</protein>
<dbReference type="EMBL" id="JAPFFF010000103">
    <property type="protein sequence ID" value="KAK8835469.1"/>
    <property type="molecule type" value="Genomic_DNA"/>
</dbReference>
<sequence length="187" mass="21477">QVLKILKKAYPNFYKGFSKGDSKDAIDLWAMMFEDEDVFTVANAVKAHIAMDEKGFPPVIGQIKSKIQSLSRKSIVTEFEAWEKVKNAVRNSLYNSGEEYAKLPENIQKLIGSSSTLREWAMLDISELDTVVQSNFMRSYRAGVEYEKEYLAMPKSVREFIEEISESINSEKKQKESMKFMNDFLGL</sequence>
<comment type="caution">
    <text evidence="1">The sequence shown here is derived from an EMBL/GenBank/DDBJ whole genome shotgun (WGS) entry which is preliminary data.</text>
</comment>
<dbReference type="Gene3D" id="1.10.8.200">
    <property type="entry name" value="Replisome organizer (g39p helicase loader/inhibitor protein)"/>
    <property type="match status" value="1"/>
</dbReference>
<feature type="non-terminal residue" evidence="1">
    <location>
        <position position="1"/>
    </location>
</feature>
<evidence type="ECO:0000313" key="1">
    <source>
        <dbReference type="EMBL" id="KAK8835469.1"/>
    </source>
</evidence>
<keyword evidence="2" id="KW-1185">Reference proteome</keyword>
<accession>A0ABR2GNF3</accession>
<proteinExistence type="predicted"/>
<organism evidence="1 2">
    <name type="scientific">Tritrichomonas musculus</name>
    <dbReference type="NCBI Taxonomy" id="1915356"/>
    <lineage>
        <taxon>Eukaryota</taxon>
        <taxon>Metamonada</taxon>
        <taxon>Parabasalia</taxon>
        <taxon>Tritrichomonadida</taxon>
        <taxon>Tritrichomonadidae</taxon>
        <taxon>Tritrichomonas</taxon>
    </lineage>
</organism>
<dbReference type="Proteomes" id="UP001470230">
    <property type="component" value="Unassembled WGS sequence"/>
</dbReference>
<evidence type="ECO:0000313" key="2">
    <source>
        <dbReference type="Proteomes" id="UP001470230"/>
    </source>
</evidence>
<name>A0ABR2GNF3_9EUKA</name>
<feature type="non-terminal residue" evidence="1">
    <location>
        <position position="187"/>
    </location>
</feature>
<reference evidence="1 2" key="1">
    <citation type="submission" date="2024-04" db="EMBL/GenBank/DDBJ databases">
        <title>Tritrichomonas musculus Genome.</title>
        <authorList>
            <person name="Alves-Ferreira E."/>
            <person name="Grigg M."/>
            <person name="Lorenzi H."/>
            <person name="Galac M."/>
        </authorList>
    </citation>
    <scope>NUCLEOTIDE SEQUENCE [LARGE SCALE GENOMIC DNA]</scope>
    <source>
        <strain evidence="1 2">EAF2021</strain>
    </source>
</reference>
<evidence type="ECO:0008006" key="3">
    <source>
        <dbReference type="Google" id="ProtNLM"/>
    </source>
</evidence>
<gene>
    <name evidence="1" type="ORF">M9Y10_004573</name>
</gene>